<sequence length="123" mass="13452">SACFRIAMIWLSENLDCFIAELSSSKVENSTSDPVYLLGVLPTDHIPDINYVRQRLAVTPEFKPEVGSVQKFLIPEGVQLQKGVVGPQVFEGVAFPGGGSQVQILNFTDRAKLIPVGEPRPIQ</sequence>
<accession>A0ABT1WJC5</accession>
<dbReference type="Proteomes" id="UP001204142">
    <property type="component" value="Unassembled WGS sequence"/>
</dbReference>
<protein>
    <submittedName>
        <fullName evidence="1">Uncharacterized protein</fullName>
    </submittedName>
</protein>
<comment type="caution">
    <text evidence="1">The sequence shown here is derived from an EMBL/GenBank/DDBJ whole genome shotgun (WGS) entry which is preliminary data.</text>
</comment>
<organism evidence="1 2">
    <name type="scientific">Limnobacter humi</name>
    <dbReference type="NCBI Taxonomy" id="1778671"/>
    <lineage>
        <taxon>Bacteria</taxon>
        <taxon>Pseudomonadati</taxon>
        <taxon>Pseudomonadota</taxon>
        <taxon>Betaproteobacteria</taxon>
        <taxon>Burkholderiales</taxon>
        <taxon>Burkholderiaceae</taxon>
        <taxon>Limnobacter</taxon>
    </lineage>
</organism>
<proteinExistence type="predicted"/>
<dbReference type="EMBL" id="JANIGO010000006">
    <property type="protein sequence ID" value="MCQ8897615.1"/>
    <property type="molecule type" value="Genomic_DNA"/>
</dbReference>
<name>A0ABT1WJC5_9BURK</name>
<evidence type="ECO:0000313" key="1">
    <source>
        <dbReference type="EMBL" id="MCQ8897615.1"/>
    </source>
</evidence>
<reference evidence="1 2" key="1">
    <citation type="submission" date="2022-07" db="EMBL/GenBank/DDBJ databases">
        <authorList>
            <person name="Xamxidin M."/>
            <person name="Wu M."/>
        </authorList>
    </citation>
    <scope>NUCLEOTIDE SEQUENCE [LARGE SCALE GENOMIC DNA]</scope>
    <source>
        <strain evidence="1 2">NBRC 111650</strain>
    </source>
</reference>
<evidence type="ECO:0000313" key="2">
    <source>
        <dbReference type="Proteomes" id="UP001204142"/>
    </source>
</evidence>
<keyword evidence="2" id="KW-1185">Reference proteome</keyword>
<gene>
    <name evidence="1" type="ORF">NQT62_14330</name>
</gene>
<dbReference type="RefSeq" id="WP_256765425.1">
    <property type="nucleotide sequence ID" value="NZ_JANIGO010000006.1"/>
</dbReference>
<feature type="non-terminal residue" evidence="1">
    <location>
        <position position="1"/>
    </location>
</feature>